<keyword evidence="2 3" id="KW-0378">Hydrolase</keyword>
<reference evidence="3 4" key="1">
    <citation type="journal article" date="2015" name="Nature">
        <title>rRNA introns, odd ribosomes, and small enigmatic genomes across a large radiation of phyla.</title>
        <authorList>
            <person name="Brown C.T."/>
            <person name="Hug L.A."/>
            <person name="Thomas B.C."/>
            <person name="Sharon I."/>
            <person name="Castelle C.J."/>
            <person name="Singh A."/>
            <person name="Wilkins M.J."/>
            <person name="Williams K.H."/>
            <person name="Banfield J.F."/>
        </authorList>
    </citation>
    <scope>NUCLEOTIDE SEQUENCE [LARGE SCALE GENOMIC DNA]</scope>
</reference>
<evidence type="ECO:0000313" key="4">
    <source>
        <dbReference type="Proteomes" id="UP000034894"/>
    </source>
</evidence>
<keyword evidence="2" id="KW-0963">Cytoplasm</keyword>
<comment type="similarity">
    <text evidence="1 2">Belongs to the DTD family.</text>
</comment>
<dbReference type="GO" id="GO:0106026">
    <property type="term" value="F:Gly-tRNA(Ala) deacylase activity"/>
    <property type="evidence" value="ECO:0007669"/>
    <property type="project" value="UniProtKB-UniRule"/>
</dbReference>
<keyword evidence="2" id="KW-0694">RNA-binding</keyword>
<organism evidence="3 4">
    <name type="scientific">Candidatus Gottesmanbacteria bacterium GW2011_GWA2_43_14</name>
    <dbReference type="NCBI Taxonomy" id="1618443"/>
    <lineage>
        <taxon>Bacteria</taxon>
        <taxon>Candidatus Gottesmaniibacteriota</taxon>
    </lineage>
</organism>
<dbReference type="Proteomes" id="UP000034894">
    <property type="component" value="Unassembled WGS sequence"/>
</dbReference>
<dbReference type="GO" id="GO:0051500">
    <property type="term" value="F:D-tyrosyl-tRNA(Tyr) deacylase activity"/>
    <property type="evidence" value="ECO:0007669"/>
    <property type="project" value="TreeGrafter"/>
</dbReference>
<dbReference type="PANTHER" id="PTHR10472">
    <property type="entry name" value="D-TYROSYL-TRNA TYR DEACYLASE"/>
    <property type="match status" value="1"/>
</dbReference>
<proteinExistence type="inferred from homology"/>
<dbReference type="PANTHER" id="PTHR10472:SF5">
    <property type="entry name" value="D-AMINOACYL-TRNA DEACYLASE 1"/>
    <property type="match status" value="1"/>
</dbReference>
<dbReference type="GO" id="GO:0005737">
    <property type="term" value="C:cytoplasm"/>
    <property type="evidence" value="ECO:0007669"/>
    <property type="project" value="UniProtKB-SubCell"/>
</dbReference>
<dbReference type="NCBIfam" id="TIGR00256">
    <property type="entry name" value="D-aminoacyl-tRNA deacylase"/>
    <property type="match status" value="1"/>
</dbReference>
<dbReference type="EC" id="3.1.1.96" evidence="2"/>
<evidence type="ECO:0000256" key="1">
    <source>
        <dbReference type="ARBA" id="ARBA00009673"/>
    </source>
</evidence>
<evidence type="ECO:0000256" key="2">
    <source>
        <dbReference type="HAMAP-Rule" id="MF_00518"/>
    </source>
</evidence>
<dbReference type="HAMAP" id="MF_00518">
    <property type="entry name" value="Deacylase_Dtd"/>
    <property type="match status" value="1"/>
</dbReference>
<dbReference type="AlphaFoldDB" id="A0A0G1GHB7"/>
<comment type="catalytic activity">
    <reaction evidence="2">
        <text>glycyl-tRNA(Ala) + H2O = tRNA(Ala) + glycine + H(+)</text>
        <dbReference type="Rhea" id="RHEA:53744"/>
        <dbReference type="Rhea" id="RHEA-COMP:9657"/>
        <dbReference type="Rhea" id="RHEA-COMP:13640"/>
        <dbReference type="ChEBI" id="CHEBI:15377"/>
        <dbReference type="ChEBI" id="CHEBI:15378"/>
        <dbReference type="ChEBI" id="CHEBI:57305"/>
        <dbReference type="ChEBI" id="CHEBI:78442"/>
        <dbReference type="ChEBI" id="CHEBI:78522"/>
    </reaction>
</comment>
<dbReference type="Gene3D" id="3.50.80.10">
    <property type="entry name" value="D-tyrosyl-tRNA(Tyr) deacylase"/>
    <property type="match status" value="1"/>
</dbReference>
<comment type="subcellular location">
    <subcellularLocation>
        <location evidence="2">Cytoplasm</location>
    </subcellularLocation>
</comment>
<dbReference type="PATRIC" id="fig|1618443.3.peg.567"/>
<dbReference type="InterPro" id="IPR003732">
    <property type="entry name" value="Daa-tRNA_deacyls_DTD"/>
</dbReference>
<comment type="domain">
    <text evidence="2">A Gly-cisPro motif from one monomer fits into the active site of the other monomer to allow specific chiral rejection of L-amino acids.</text>
</comment>
<dbReference type="FunFam" id="3.50.80.10:FF:000001">
    <property type="entry name" value="D-aminoacyl-tRNA deacylase"/>
    <property type="match status" value="1"/>
</dbReference>
<dbReference type="EC" id="3.1.1.-" evidence="2"/>
<accession>A0A0G1GHB7</accession>
<gene>
    <name evidence="2" type="primary">dtd</name>
    <name evidence="3" type="ORF">UV73_C0003G0120</name>
</gene>
<evidence type="ECO:0000313" key="3">
    <source>
        <dbReference type="EMBL" id="KKS98178.1"/>
    </source>
</evidence>
<comment type="function">
    <text evidence="2">An aminoacyl-tRNA editing enzyme that deacylates mischarged D-aminoacyl-tRNAs. Also deacylates mischarged glycyl-tRNA(Ala), protecting cells against glycine mischarging by AlaRS. Acts via tRNA-based rather than protein-based catalysis; rejects L-amino acids rather than detecting D-amino acids in the active site. By recycling D-aminoacyl-tRNA to D-amino acids and free tRNA molecules, this enzyme counteracts the toxicity associated with the formation of D-aminoacyl-tRNA entities in vivo and helps enforce protein L-homochirality.</text>
</comment>
<dbReference type="Pfam" id="PF02580">
    <property type="entry name" value="Tyr_Deacylase"/>
    <property type="match status" value="1"/>
</dbReference>
<dbReference type="GO" id="GO:0019478">
    <property type="term" value="P:D-amino acid catabolic process"/>
    <property type="evidence" value="ECO:0007669"/>
    <property type="project" value="UniProtKB-UniRule"/>
</dbReference>
<comment type="subunit">
    <text evidence="2">Homodimer.</text>
</comment>
<dbReference type="InterPro" id="IPR023509">
    <property type="entry name" value="DTD-like_sf"/>
</dbReference>
<protein>
    <recommendedName>
        <fullName evidence="2">D-aminoacyl-tRNA deacylase</fullName>
        <shortName evidence="2">DTD</shortName>
        <ecNumber evidence="2">3.1.1.96</ecNumber>
    </recommendedName>
    <alternativeName>
        <fullName evidence="2">Gly-tRNA(Ala) deacylase</fullName>
        <ecNumber evidence="2">3.1.1.-</ecNumber>
    </alternativeName>
</protein>
<dbReference type="GO" id="GO:0043908">
    <property type="term" value="F:Ser(Gly)-tRNA(Ala) hydrolase activity"/>
    <property type="evidence" value="ECO:0007669"/>
    <property type="project" value="UniProtKB-UniRule"/>
</dbReference>
<comment type="catalytic activity">
    <reaction evidence="2">
        <text>a D-aminoacyl-tRNA + H2O = a tRNA + a D-alpha-amino acid + H(+)</text>
        <dbReference type="Rhea" id="RHEA:13953"/>
        <dbReference type="Rhea" id="RHEA-COMP:10123"/>
        <dbReference type="Rhea" id="RHEA-COMP:10124"/>
        <dbReference type="ChEBI" id="CHEBI:15377"/>
        <dbReference type="ChEBI" id="CHEBI:15378"/>
        <dbReference type="ChEBI" id="CHEBI:59871"/>
        <dbReference type="ChEBI" id="CHEBI:78442"/>
        <dbReference type="ChEBI" id="CHEBI:79333"/>
        <dbReference type="EC" id="3.1.1.96"/>
    </reaction>
</comment>
<dbReference type="GO" id="GO:0000049">
    <property type="term" value="F:tRNA binding"/>
    <property type="evidence" value="ECO:0007669"/>
    <property type="project" value="UniProtKB-UniRule"/>
</dbReference>
<feature type="short sequence motif" description="Gly-cisPro motif, important for rejection of L-amino acids" evidence="2">
    <location>
        <begin position="138"/>
        <end position="139"/>
    </location>
</feature>
<dbReference type="EMBL" id="LCFP01000003">
    <property type="protein sequence ID" value="KKS98178.1"/>
    <property type="molecule type" value="Genomic_DNA"/>
</dbReference>
<keyword evidence="2" id="KW-0820">tRNA-binding</keyword>
<dbReference type="SUPFAM" id="SSF69500">
    <property type="entry name" value="DTD-like"/>
    <property type="match status" value="1"/>
</dbReference>
<sequence>MRILIQRVKKAKVASEGAVLGEIGIGLLLLIGIAKDDTEKEAETLAAKTVHLRIMPDTENRMNRSVLDVGGEILVVSQFTLFADTSAGRRPSFTDSAGPEKAEKLYEFFIGVLRKLGVKKVAAGRFGAYMDIELTNDGPVTILIDSQRV</sequence>
<name>A0A0G1GHB7_9BACT</name>
<dbReference type="STRING" id="1618443.UV73_C0003G0120"/>
<comment type="caution">
    <text evidence="3">The sequence shown here is derived from an EMBL/GenBank/DDBJ whole genome shotgun (WGS) entry which is preliminary data.</text>
</comment>